<feature type="repeat" description="WD" evidence="3">
    <location>
        <begin position="415"/>
        <end position="446"/>
    </location>
</feature>
<feature type="transmembrane region" description="Helical" evidence="5">
    <location>
        <begin position="62"/>
        <end position="81"/>
    </location>
</feature>
<evidence type="ECO:0000256" key="1">
    <source>
        <dbReference type="ARBA" id="ARBA00022574"/>
    </source>
</evidence>
<dbReference type="InterPro" id="IPR001680">
    <property type="entry name" value="WD40_rpt"/>
</dbReference>
<feature type="domain" description="TIR" evidence="6">
    <location>
        <begin position="118"/>
        <end position="264"/>
    </location>
</feature>
<dbReference type="Gene3D" id="3.40.50.10140">
    <property type="entry name" value="Toll/interleukin-1 receptor homology (TIR) domain"/>
    <property type="match status" value="1"/>
</dbReference>
<dbReference type="PANTHER" id="PTHR19848">
    <property type="entry name" value="WD40 REPEAT PROTEIN"/>
    <property type="match status" value="1"/>
</dbReference>
<dbReference type="SUPFAM" id="SSF52200">
    <property type="entry name" value="Toll/Interleukin receptor TIR domain"/>
    <property type="match status" value="1"/>
</dbReference>
<evidence type="ECO:0000256" key="3">
    <source>
        <dbReference type="PROSITE-ProRule" id="PRU00221"/>
    </source>
</evidence>
<proteinExistence type="predicted"/>
<dbReference type="Gene3D" id="2.130.10.10">
    <property type="entry name" value="YVTN repeat-like/Quinoprotein amine dehydrogenase"/>
    <property type="match status" value="1"/>
</dbReference>
<evidence type="ECO:0000256" key="2">
    <source>
        <dbReference type="ARBA" id="ARBA00022737"/>
    </source>
</evidence>
<dbReference type="PROSITE" id="PS50082">
    <property type="entry name" value="WD_REPEATS_2"/>
    <property type="match status" value="1"/>
</dbReference>
<dbReference type="Pfam" id="PF00400">
    <property type="entry name" value="WD40"/>
    <property type="match status" value="1"/>
</dbReference>
<name>A0A841BC16_9ACTN</name>
<dbReference type="SUPFAM" id="SSF82171">
    <property type="entry name" value="DPP6 N-terminal domain-like"/>
    <property type="match status" value="1"/>
</dbReference>
<dbReference type="InterPro" id="IPR011042">
    <property type="entry name" value="6-blade_b-propeller_TolB-like"/>
</dbReference>
<keyword evidence="2" id="KW-0677">Repeat</keyword>
<dbReference type="PROSITE" id="PS50104">
    <property type="entry name" value="TIR"/>
    <property type="match status" value="1"/>
</dbReference>
<dbReference type="InterPro" id="IPR035897">
    <property type="entry name" value="Toll_tir_struct_dom_sf"/>
</dbReference>
<protein>
    <submittedName>
        <fullName evidence="7">WD40 repeat protein</fullName>
    </submittedName>
</protein>
<reference evidence="7 8" key="1">
    <citation type="submission" date="2020-08" db="EMBL/GenBank/DDBJ databases">
        <title>Sequencing the genomes of 1000 actinobacteria strains.</title>
        <authorList>
            <person name="Klenk H.-P."/>
        </authorList>
    </citation>
    <scope>NUCLEOTIDE SEQUENCE [LARGE SCALE GENOMIC DNA]</scope>
    <source>
        <strain evidence="7 8">DSM 45362</strain>
    </source>
</reference>
<keyword evidence="8" id="KW-1185">Reference proteome</keyword>
<keyword evidence="1 3" id="KW-0853">WD repeat</keyword>
<evidence type="ECO:0000256" key="4">
    <source>
        <dbReference type="SAM" id="MobiDB-lite"/>
    </source>
</evidence>
<comment type="caution">
    <text evidence="7">The sequence shown here is derived from an EMBL/GenBank/DDBJ whole genome shotgun (WGS) entry which is preliminary data.</text>
</comment>
<dbReference type="SMART" id="SM00320">
    <property type="entry name" value="WD40"/>
    <property type="match status" value="5"/>
</dbReference>
<feature type="transmembrane region" description="Helical" evidence="5">
    <location>
        <begin position="87"/>
        <end position="110"/>
    </location>
</feature>
<dbReference type="EMBL" id="JACHMN010000001">
    <property type="protein sequence ID" value="MBB5866647.1"/>
    <property type="molecule type" value="Genomic_DNA"/>
</dbReference>
<dbReference type="GO" id="GO:0007165">
    <property type="term" value="P:signal transduction"/>
    <property type="evidence" value="ECO:0007669"/>
    <property type="project" value="InterPro"/>
</dbReference>
<dbReference type="Proteomes" id="UP000587527">
    <property type="component" value="Unassembled WGS sequence"/>
</dbReference>
<dbReference type="InterPro" id="IPR000157">
    <property type="entry name" value="TIR_dom"/>
</dbReference>
<dbReference type="AlphaFoldDB" id="A0A841BC16"/>
<dbReference type="InterPro" id="IPR015943">
    <property type="entry name" value="WD40/YVTN_repeat-like_dom_sf"/>
</dbReference>
<feature type="region of interest" description="Disordered" evidence="4">
    <location>
        <begin position="507"/>
        <end position="526"/>
    </location>
</feature>
<evidence type="ECO:0000313" key="7">
    <source>
        <dbReference type="EMBL" id="MBB5866647.1"/>
    </source>
</evidence>
<feature type="transmembrane region" description="Helical" evidence="5">
    <location>
        <begin position="34"/>
        <end position="53"/>
    </location>
</feature>
<dbReference type="RefSeq" id="WP_184830599.1">
    <property type="nucleotide sequence ID" value="NZ_JACHMN010000001.1"/>
</dbReference>
<keyword evidence="5" id="KW-0812">Transmembrane</keyword>
<evidence type="ECO:0000256" key="5">
    <source>
        <dbReference type="SAM" id="Phobius"/>
    </source>
</evidence>
<keyword evidence="5" id="KW-1133">Transmembrane helix</keyword>
<dbReference type="Gene3D" id="2.120.10.30">
    <property type="entry name" value="TolB, C-terminal domain"/>
    <property type="match status" value="1"/>
</dbReference>
<accession>A0A841BC16</accession>
<feature type="transmembrane region" description="Helical" evidence="5">
    <location>
        <begin position="12"/>
        <end position="28"/>
    </location>
</feature>
<organism evidence="7 8">
    <name type="scientific">Allocatelliglobosispora scoriae</name>
    <dbReference type="NCBI Taxonomy" id="643052"/>
    <lineage>
        <taxon>Bacteria</taxon>
        <taxon>Bacillati</taxon>
        <taxon>Actinomycetota</taxon>
        <taxon>Actinomycetes</taxon>
        <taxon>Micromonosporales</taxon>
        <taxon>Micromonosporaceae</taxon>
        <taxon>Allocatelliglobosispora</taxon>
    </lineage>
</organism>
<dbReference type="Pfam" id="PF13676">
    <property type="entry name" value="TIR_2"/>
    <property type="match status" value="1"/>
</dbReference>
<evidence type="ECO:0000259" key="6">
    <source>
        <dbReference type="PROSITE" id="PS50104"/>
    </source>
</evidence>
<sequence length="707" mass="76607">MTPRTPRTARARLIVVLVLFAPAMWLSSLEVTGLPSIMLIGSALFLVVQLTWLRGVLRPRGMFLWSFTVPALLGVALVLPFGADGIFFYPTIGVAAAVIAVPAGFAGLWLGDLSQLRRRPSVFISYRRDDAARAGRLLYESLVARYGRHTVFFDTQSLTPGVSWRQQLREVIERCDIVLVVIGPGWTELRGATGSRRLDDQDDPVRAEIEAALALGKPTVPILVDGAVLPRPERLPESIRLLPDLHGVALRPPPDFVADLAALGDSLDNTQRPRARGSILALTRPTGRWRRTRIALAAAVYAAVVTVPTAWGVFTSDAADFDAAVLSPDGRRVATLGGGSLRVWNIETGALEGRRSLSEDSYDMLLWSPDGTMISVAGQREGSLTIWRADDLTALHDLAGHQGFGWTSIGGRDPVAWSPDSTRIAAGDESGTLRVWRIETAQRTDTTRPTDPLQPAADLSLEGGGITTLGWGPGAPDRIAVGTQDASVRIVRVEDELTVTDAFLQAPPEPRDAARPPGLATGLPTQASSTTSVAYLAWSPDGRRIMTMTDQRTWVNDLDATGDRTREVPVKDYAEDLSWSPDGTGFARAERGTSDGLGVYDIDSGTRVVLPTGLWEYSGRHDLAWSADSAEVAMVDRFHIRIWSRDQRHQVAVVSHDDADEGVAMIGWAAGTHRIAVYTRDAVQVWDVDTGSMAAEFRVPVGEALFG</sequence>
<keyword evidence="5" id="KW-0472">Membrane</keyword>
<evidence type="ECO:0000313" key="8">
    <source>
        <dbReference type="Proteomes" id="UP000587527"/>
    </source>
</evidence>
<dbReference type="PANTHER" id="PTHR19848:SF8">
    <property type="entry name" value="F-BOX AND WD REPEAT DOMAIN CONTAINING 7"/>
    <property type="match status" value="1"/>
</dbReference>
<feature type="transmembrane region" description="Helical" evidence="5">
    <location>
        <begin position="294"/>
        <end position="314"/>
    </location>
</feature>
<gene>
    <name evidence="7" type="ORF">F4553_000026</name>
</gene>